<dbReference type="PANTHER" id="PTHR23291:SF31">
    <property type="entry name" value="PROTEIN LIFEGUARD 4"/>
    <property type="match status" value="1"/>
</dbReference>
<evidence type="ECO:0000313" key="7">
    <source>
        <dbReference type="Proteomes" id="UP000238479"/>
    </source>
</evidence>
<dbReference type="Pfam" id="PF01027">
    <property type="entry name" value="Bax1-I"/>
    <property type="match status" value="1"/>
</dbReference>
<dbReference type="EMBL" id="PDCK01000041">
    <property type="protein sequence ID" value="PRQ45440.1"/>
    <property type="molecule type" value="Genomic_DNA"/>
</dbReference>
<name>A0A2P6RG83_ROSCH</name>
<evidence type="ECO:0000256" key="5">
    <source>
        <dbReference type="RuleBase" id="RU004379"/>
    </source>
</evidence>
<feature type="transmembrane region" description="Helical" evidence="5">
    <location>
        <begin position="104"/>
        <end position="123"/>
    </location>
</feature>
<organism evidence="6 7">
    <name type="scientific">Rosa chinensis</name>
    <name type="common">China rose</name>
    <dbReference type="NCBI Taxonomy" id="74649"/>
    <lineage>
        <taxon>Eukaryota</taxon>
        <taxon>Viridiplantae</taxon>
        <taxon>Streptophyta</taxon>
        <taxon>Embryophyta</taxon>
        <taxon>Tracheophyta</taxon>
        <taxon>Spermatophyta</taxon>
        <taxon>Magnoliopsida</taxon>
        <taxon>eudicotyledons</taxon>
        <taxon>Gunneridae</taxon>
        <taxon>Pentapetalae</taxon>
        <taxon>rosids</taxon>
        <taxon>fabids</taxon>
        <taxon>Rosales</taxon>
        <taxon>Rosaceae</taxon>
        <taxon>Rosoideae</taxon>
        <taxon>Rosoideae incertae sedis</taxon>
        <taxon>Rosa</taxon>
    </lineage>
</organism>
<evidence type="ECO:0000313" key="6">
    <source>
        <dbReference type="EMBL" id="PRQ45440.1"/>
    </source>
</evidence>
<comment type="subcellular location">
    <subcellularLocation>
        <location evidence="1">Membrane</location>
        <topology evidence="1">Multi-pass membrane protein</topology>
    </subcellularLocation>
</comment>
<dbReference type="OMA" id="SAECCEC"/>
<evidence type="ECO:0008006" key="8">
    <source>
        <dbReference type="Google" id="ProtNLM"/>
    </source>
</evidence>
<feature type="transmembrane region" description="Helical" evidence="5">
    <location>
        <begin position="73"/>
        <end position="98"/>
    </location>
</feature>
<accession>A0A2P6RG83</accession>
<dbReference type="PANTHER" id="PTHR23291">
    <property type="entry name" value="BAX INHIBITOR-RELATED"/>
    <property type="match status" value="1"/>
</dbReference>
<dbReference type="InterPro" id="IPR006214">
    <property type="entry name" value="Bax_inhibitor_1-related"/>
</dbReference>
<keyword evidence="4 5" id="KW-0472">Membrane</keyword>
<proteinExistence type="inferred from homology"/>
<keyword evidence="2 5" id="KW-0812">Transmembrane</keyword>
<dbReference type="AlphaFoldDB" id="A0A2P6RG83"/>
<comment type="caution">
    <text evidence="6">The sequence shown here is derived from an EMBL/GenBank/DDBJ whole genome shotgun (WGS) entry which is preliminary data.</text>
</comment>
<keyword evidence="3 5" id="KW-1133">Transmembrane helix</keyword>
<dbReference type="OrthoDB" id="7933078at2759"/>
<feature type="transmembrane region" description="Helical" evidence="5">
    <location>
        <begin position="12"/>
        <end position="31"/>
    </location>
</feature>
<keyword evidence="7" id="KW-1185">Reference proteome</keyword>
<protein>
    <recommendedName>
        <fullName evidence="8">Inhibitor of apoptosis-promoting Bax1 protein</fullName>
    </recommendedName>
</protein>
<evidence type="ECO:0000256" key="3">
    <source>
        <dbReference type="ARBA" id="ARBA00022989"/>
    </source>
</evidence>
<dbReference type="Proteomes" id="UP000238479">
    <property type="component" value="Chromosome 3"/>
</dbReference>
<reference evidence="6 7" key="1">
    <citation type="journal article" date="2018" name="Nat. Genet.">
        <title>The Rosa genome provides new insights in the design of modern roses.</title>
        <authorList>
            <person name="Bendahmane M."/>
        </authorList>
    </citation>
    <scope>NUCLEOTIDE SEQUENCE [LARGE SCALE GENOMIC DNA]</scope>
    <source>
        <strain evidence="7">cv. Old Blush</strain>
    </source>
</reference>
<feature type="transmembrane region" description="Helical" evidence="5">
    <location>
        <begin position="158"/>
        <end position="179"/>
    </location>
</feature>
<dbReference type="GO" id="GO:0016020">
    <property type="term" value="C:membrane"/>
    <property type="evidence" value="ECO:0007669"/>
    <property type="project" value="UniProtKB-SubCell"/>
</dbReference>
<comment type="similarity">
    <text evidence="5">Belongs to the BI1 family.</text>
</comment>
<evidence type="ECO:0000256" key="4">
    <source>
        <dbReference type="ARBA" id="ARBA00023136"/>
    </source>
</evidence>
<evidence type="ECO:0000256" key="1">
    <source>
        <dbReference type="ARBA" id="ARBA00004141"/>
    </source>
</evidence>
<gene>
    <name evidence="6" type="ORF">RchiOBHm_Chr3g0491411</name>
</gene>
<feature type="transmembrane region" description="Helical" evidence="5">
    <location>
        <begin position="130"/>
        <end position="152"/>
    </location>
</feature>
<feature type="transmembrane region" description="Helical" evidence="5">
    <location>
        <begin position="191"/>
        <end position="210"/>
    </location>
</feature>
<evidence type="ECO:0000256" key="2">
    <source>
        <dbReference type="ARBA" id="ARBA00022692"/>
    </source>
</evidence>
<sequence>MMNCWSFVGKVYAILTLQLLATIGIGATVRLDPSISHFLLKTHAGIAVYVLILVTPFVVLIPMLCLRHLKPVNYLLVAIFTVSLAFQVGITCVFTPGMVILESVFLTAVVFVTLTLYTFWAAWRGYDFSLLGPFLSEALLCLVIYAFIQIFYPLGKTKVMIFGALGSIVFCGYIVYDTYMLIERHSQDNDYILAAVGLYLDILNLFSFLIDFLSGCDNGSCDCCSAECCECLGDIGGECLA</sequence>
<feature type="transmembrane region" description="Helical" evidence="5">
    <location>
        <begin position="43"/>
        <end position="66"/>
    </location>
</feature>
<dbReference type="Gramene" id="PRQ45440">
    <property type="protein sequence ID" value="PRQ45440"/>
    <property type="gene ID" value="RchiOBHm_Chr3g0491411"/>
</dbReference>